<dbReference type="EMBL" id="KN611986">
    <property type="protein sequence ID" value="KHJ76206.1"/>
    <property type="molecule type" value="Genomic_DNA"/>
</dbReference>
<dbReference type="Proteomes" id="UP000053660">
    <property type="component" value="Unassembled WGS sequence"/>
</dbReference>
<evidence type="ECO:0000313" key="3">
    <source>
        <dbReference type="EMBL" id="KHJ76206.1"/>
    </source>
</evidence>
<reference evidence="3 4" key="1">
    <citation type="submission" date="2014-03" db="EMBL/GenBank/DDBJ databases">
        <title>Draft genome of the hookworm Oesophagostomum dentatum.</title>
        <authorList>
            <person name="Mitreva M."/>
        </authorList>
    </citation>
    <scope>NUCLEOTIDE SEQUENCE [LARGE SCALE GENOMIC DNA]</scope>
    <source>
        <strain evidence="3 4">OD-Hann</strain>
    </source>
</reference>
<sequence length="77" mass="8232">MINDSMINSVFPEPEELALITGNGTDHTTGDDEGTLLRGDGKPFGKDDDTSLGSSLVTNSCWIITLIYVLSLSLKNS</sequence>
<accession>A0A0B1RX54</accession>
<proteinExistence type="predicted"/>
<keyword evidence="4" id="KW-1185">Reference proteome</keyword>
<keyword evidence="2" id="KW-0812">Transmembrane</keyword>
<name>A0A0B1RX54_OESDE</name>
<evidence type="ECO:0000313" key="4">
    <source>
        <dbReference type="Proteomes" id="UP000053660"/>
    </source>
</evidence>
<gene>
    <name evidence="3" type="ORF">OESDEN_24174</name>
</gene>
<feature type="region of interest" description="Disordered" evidence="1">
    <location>
        <begin position="20"/>
        <end position="44"/>
    </location>
</feature>
<dbReference type="AlphaFoldDB" id="A0A0B1RX54"/>
<keyword evidence="2" id="KW-0472">Membrane</keyword>
<organism evidence="3 4">
    <name type="scientific">Oesophagostomum dentatum</name>
    <name type="common">Nodular worm</name>
    <dbReference type="NCBI Taxonomy" id="61180"/>
    <lineage>
        <taxon>Eukaryota</taxon>
        <taxon>Metazoa</taxon>
        <taxon>Ecdysozoa</taxon>
        <taxon>Nematoda</taxon>
        <taxon>Chromadorea</taxon>
        <taxon>Rhabditida</taxon>
        <taxon>Rhabditina</taxon>
        <taxon>Rhabditomorpha</taxon>
        <taxon>Strongyloidea</taxon>
        <taxon>Strongylidae</taxon>
        <taxon>Oesophagostomum</taxon>
    </lineage>
</organism>
<keyword evidence="2" id="KW-1133">Transmembrane helix</keyword>
<evidence type="ECO:0000256" key="1">
    <source>
        <dbReference type="SAM" id="MobiDB-lite"/>
    </source>
</evidence>
<feature type="transmembrane region" description="Helical" evidence="2">
    <location>
        <begin position="56"/>
        <end position="74"/>
    </location>
</feature>
<evidence type="ECO:0000256" key="2">
    <source>
        <dbReference type="SAM" id="Phobius"/>
    </source>
</evidence>
<protein>
    <submittedName>
        <fullName evidence="3">Uncharacterized protein</fullName>
    </submittedName>
</protein>